<accession>A0A2G9TRB9</accession>
<keyword evidence="3" id="KW-0648">Protein biosynthesis</keyword>
<evidence type="ECO:0000313" key="5">
    <source>
        <dbReference type="Proteomes" id="UP000230423"/>
    </source>
</evidence>
<dbReference type="GO" id="GO:0005852">
    <property type="term" value="C:eukaryotic translation initiation factor 3 complex"/>
    <property type="evidence" value="ECO:0007669"/>
    <property type="project" value="InterPro"/>
</dbReference>
<dbReference type="AlphaFoldDB" id="A0A2G9TRB9"/>
<evidence type="ECO:0000256" key="2">
    <source>
        <dbReference type="ARBA" id="ARBA00022540"/>
    </source>
</evidence>
<dbReference type="EMBL" id="KZ355248">
    <property type="protein sequence ID" value="PIO60534.1"/>
    <property type="molecule type" value="Genomic_DNA"/>
</dbReference>
<sequence length="490" mass="55867">MFPSTDLKVIFPVPSFLSLQSESRKAERGRENPDDVADEFGQSALYFKLGYFSLIGLLRTHVLLGDYHQALKTVENVEFDAKGLYNTVPSCLVTLHYFVGFSHMMMRNYGEATKMFVNCLMFIQRTKAIQTQQQKQKNFQYDVIGKTYDQLFHLLAICLAIQPQRIDESIASQLAERCGDRMSRMGNGDLDEFRLAFQMGNEIYCRCPKFLSPTTVVYEGSNLSKEPLLRQSQAFLEGVEAQMALPVLRGYLKLYTSLPTKKLASFMDVDDKNYDSFLGKLLTYKIGKTYDQLFHLLAICLAIQPQRIDESIASQLAERCGDRMSRMGNGDLDEFRLAFQMGCPKFLSPTTVVYEGSNLSKEPLLRQSQAFLEGVEAQMALPVLRGYLKLYTSLPTKKLASFMDVDDKNYDSFLGKLLTYKMVVNELGKDSLASSNDDDEPNTDIDFYVDKDMICIADTKVARRVGEHFIRHMQKLYEVQKLLKKLEAKP</sequence>
<keyword evidence="5" id="KW-1185">Reference proteome</keyword>
<reference evidence="4 5" key="1">
    <citation type="submission" date="2015-09" db="EMBL/GenBank/DDBJ databases">
        <title>Draft genome of the parasitic nematode Teladorsagia circumcincta isolate WARC Sus (inbred).</title>
        <authorList>
            <person name="Mitreva M."/>
        </authorList>
    </citation>
    <scope>NUCLEOTIDE SEQUENCE [LARGE SCALE GENOMIC DNA]</scope>
    <source>
        <strain evidence="4 5">S</strain>
    </source>
</reference>
<dbReference type="PANTHER" id="PTHR13242:SF0">
    <property type="entry name" value="EUKARYOTIC TRANSLATION INITIATION FACTOR 3 SUBUNIT L"/>
    <property type="match status" value="1"/>
</dbReference>
<dbReference type="Pfam" id="PF10255">
    <property type="entry name" value="Paf67"/>
    <property type="match status" value="1"/>
</dbReference>
<dbReference type="OrthoDB" id="15082at2759"/>
<keyword evidence="1" id="KW-0963">Cytoplasm</keyword>
<evidence type="ECO:0008006" key="6">
    <source>
        <dbReference type="Google" id="ProtNLM"/>
    </source>
</evidence>
<name>A0A2G9TRB9_TELCI</name>
<dbReference type="PANTHER" id="PTHR13242">
    <property type="entry name" value="EUKARYOTIC TRANSLATION INITIATION FACTOR 3"/>
    <property type="match status" value="1"/>
</dbReference>
<dbReference type="InterPro" id="IPR019382">
    <property type="entry name" value="eIF3l"/>
</dbReference>
<dbReference type="GO" id="GO:0003743">
    <property type="term" value="F:translation initiation factor activity"/>
    <property type="evidence" value="ECO:0007669"/>
    <property type="project" value="UniProtKB-KW"/>
</dbReference>
<proteinExistence type="predicted"/>
<evidence type="ECO:0000313" key="4">
    <source>
        <dbReference type="EMBL" id="PIO60534.1"/>
    </source>
</evidence>
<gene>
    <name evidence="4" type="ORF">TELCIR_17969</name>
</gene>
<dbReference type="Proteomes" id="UP000230423">
    <property type="component" value="Unassembled WGS sequence"/>
</dbReference>
<evidence type="ECO:0000256" key="1">
    <source>
        <dbReference type="ARBA" id="ARBA00022490"/>
    </source>
</evidence>
<protein>
    <recommendedName>
        <fullName evidence="6">Eukaryotic translation initiation factor 3 subunit L</fullName>
    </recommendedName>
</protein>
<keyword evidence="2" id="KW-0396">Initiation factor</keyword>
<evidence type="ECO:0000256" key="3">
    <source>
        <dbReference type="ARBA" id="ARBA00022917"/>
    </source>
</evidence>
<organism evidence="4 5">
    <name type="scientific">Teladorsagia circumcincta</name>
    <name type="common">Brown stomach worm</name>
    <name type="synonym">Ostertagia circumcincta</name>
    <dbReference type="NCBI Taxonomy" id="45464"/>
    <lineage>
        <taxon>Eukaryota</taxon>
        <taxon>Metazoa</taxon>
        <taxon>Ecdysozoa</taxon>
        <taxon>Nematoda</taxon>
        <taxon>Chromadorea</taxon>
        <taxon>Rhabditida</taxon>
        <taxon>Rhabditina</taxon>
        <taxon>Rhabditomorpha</taxon>
        <taxon>Strongyloidea</taxon>
        <taxon>Trichostrongylidae</taxon>
        <taxon>Teladorsagia</taxon>
    </lineage>
</organism>